<evidence type="ECO:0000256" key="1">
    <source>
        <dbReference type="SAM" id="Coils"/>
    </source>
</evidence>
<dbReference type="InterPro" id="IPR036876">
    <property type="entry name" value="UVR_dom_sf"/>
</dbReference>
<evidence type="ECO:0000259" key="2">
    <source>
        <dbReference type="PROSITE" id="PS50151"/>
    </source>
</evidence>
<keyword evidence="4" id="KW-1185">Reference proteome</keyword>
<proteinExistence type="predicted"/>
<dbReference type="Pfam" id="PF02151">
    <property type="entry name" value="UVR"/>
    <property type="match status" value="1"/>
</dbReference>
<dbReference type="GO" id="GO:0050897">
    <property type="term" value="F:cobalt ion binding"/>
    <property type="evidence" value="ECO:0007669"/>
    <property type="project" value="TreeGrafter"/>
</dbReference>
<evidence type="ECO:0000313" key="3">
    <source>
        <dbReference type="EMBL" id="QSO47962.1"/>
    </source>
</evidence>
<dbReference type="KEGG" id="afx:JZ786_02725"/>
<dbReference type="PANTHER" id="PTHR38430:SF1">
    <property type="entry name" value="PROTEIN-ARGININE KINASE ACTIVATOR PROTEIN"/>
    <property type="match status" value="1"/>
</dbReference>
<dbReference type="AlphaFoldDB" id="A0A9X7W020"/>
<name>A0A9X7W020_9BACL</name>
<dbReference type="GO" id="GO:1990170">
    <property type="term" value="P:stress response to cadmium ion"/>
    <property type="evidence" value="ECO:0007669"/>
    <property type="project" value="TreeGrafter"/>
</dbReference>
<dbReference type="GO" id="GO:0046870">
    <property type="term" value="F:cadmium ion binding"/>
    <property type="evidence" value="ECO:0007669"/>
    <property type="project" value="TreeGrafter"/>
</dbReference>
<feature type="coiled-coil region" evidence="1">
    <location>
        <begin position="146"/>
        <end position="173"/>
    </location>
</feature>
<dbReference type="PROSITE" id="PS50151">
    <property type="entry name" value="UVR"/>
    <property type="match status" value="1"/>
</dbReference>
<dbReference type="InterPro" id="IPR001943">
    <property type="entry name" value="UVR_dom"/>
</dbReference>
<dbReference type="PANTHER" id="PTHR38430">
    <property type="entry name" value="PROTEIN-ARGININE KINASE ACTIVATOR PROTEIN"/>
    <property type="match status" value="1"/>
</dbReference>
<dbReference type="SUPFAM" id="SSF46600">
    <property type="entry name" value="C-terminal UvrC-binding domain of UvrB"/>
    <property type="match status" value="1"/>
</dbReference>
<dbReference type="Gene3D" id="4.10.860.10">
    <property type="entry name" value="UVR domain"/>
    <property type="match status" value="1"/>
</dbReference>
<accession>A0A9X7W020</accession>
<gene>
    <name evidence="3" type="ORF">JZ786_02725</name>
</gene>
<dbReference type="EMBL" id="CP071182">
    <property type="protein sequence ID" value="QSO47962.1"/>
    <property type="molecule type" value="Genomic_DNA"/>
</dbReference>
<evidence type="ECO:0000313" key="4">
    <source>
        <dbReference type="Proteomes" id="UP000663505"/>
    </source>
</evidence>
<dbReference type="InterPro" id="IPR025542">
    <property type="entry name" value="YacH"/>
</dbReference>
<keyword evidence="1" id="KW-0175">Coiled coil</keyword>
<protein>
    <submittedName>
        <fullName evidence="3">UvrB/UvrC motif-containing protein</fullName>
    </submittedName>
</protein>
<dbReference type="GO" id="GO:0008270">
    <property type="term" value="F:zinc ion binding"/>
    <property type="evidence" value="ECO:0007669"/>
    <property type="project" value="TreeGrafter"/>
</dbReference>
<dbReference type="GO" id="GO:0005507">
    <property type="term" value="F:copper ion binding"/>
    <property type="evidence" value="ECO:0007669"/>
    <property type="project" value="TreeGrafter"/>
</dbReference>
<reference evidence="3 4" key="1">
    <citation type="submission" date="2021-02" db="EMBL/GenBank/DDBJ databases">
        <title>Alicyclobacillus curvatus sp. nov. and Alicyclobacillus mengziensis sp. nov., two acidophilic bacteria isolated from acid mine drainage.</title>
        <authorList>
            <person name="Huang Y."/>
        </authorList>
    </citation>
    <scope>NUCLEOTIDE SEQUENCE [LARGE SCALE GENOMIC DNA]</scope>
    <source>
        <strain evidence="3 4">S30H14</strain>
    </source>
</reference>
<dbReference type="GO" id="GO:1990169">
    <property type="term" value="P:stress response to copper ion"/>
    <property type="evidence" value="ECO:0007669"/>
    <property type="project" value="TreeGrafter"/>
</dbReference>
<organism evidence="3 4">
    <name type="scientific">Alicyclobacillus mengziensis</name>
    <dbReference type="NCBI Taxonomy" id="2931921"/>
    <lineage>
        <taxon>Bacteria</taxon>
        <taxon>Bacillati</taxon>
        <taxon>Bacillota</taxon>
        <taxon>Bacilli</taxon>
        <taxon>Bacillales</taxon>
        <taxon>Alicyclobacillaceae</taxon>
        <taxon>Alicyclobacillus</taxon>
    </lineage>
</organism>
<dbReference type="PIRSF" id="PIRSF015034">
    <property type="entry name" value="YacH"/>
    <property type="match status" value="1"/>
</dbReference>
<dbReference type="RefSeq" id="WP_206657303.1">
    <property type="nucleotide sequence ID" value="NZ_CP071182.1"/>
</dbReference>
<feature type="domain" description="UVR" evidence="2">
    <location>
        <begin position="131"/>
        <end position="166"/>
    </location>
</feature>
<sequence>MLCQECKERPATVHFTKIVAGEKSEFHLCEQCAAEKGDFFAKAAQAFNFNHLLSGLLNMESSPGVPATQPALRCHSCGMSYSQFTELGRFGCPDCYDSFASRLDPLLRRIQSSESHTGKVPVRAGEQVQGRKELQRLRQDLQRAVAMENFEEAAQLRDKIRNLEQTLAGQEGQ</sequence>
<dbReference type="Proteomes" id="UP000663505">
    <property type="component" value="Chromosome"/>
</dbReference>